<evidence type="ECO:0000259" key="2">
    <source>
        <dbReference type="Pfam" id="PF04773"/>
    </source>
</evidence>
<name>A0A3E1P2F8_9BACT</name>
<dbReference type="RefSeq" id="WP_116853942.1">
    <property type="nucleotide sequence ID" value="NZ_QTJV01000004.1"/>
</dbReference>
<dbReference type="Proteomes" id="UP000261174">
    <property type="component" value="Unassembled WGS sequence"/>
</dbReference>
<dbReference type="Pfam" id="PF16344">
    <property type="entry name" value="FecR_C"/>
    <property type="match status" value="1"/>
</dbReference>
<sequence>MNSKEFKHILDQYTAGQQNQQLEAWLDSLEDKTAIDALSAEELQASKDAMFLQLRHRIDQRRPVFYLLKAAAAVAVLLAAGFIFRTTLLNFVAPHRATYATSEKGKITKQILSDGTIVWLKGESKLVFPVKFGTAERAVTLDGEALFEVAKDAHHPFMIYCGSLTTKVLGTSFNIKKTGKEVTISVLTGAVSINGKNILREHENAVYSELQSTVTKGHASREAVHEFTKGTEYDMAFNDASMEDVIQRIEKKFEIDIQTGDTAIAHSLFTADLTDQSLHTTMEMISQALNLEVTIKGKTVIMQLKK</sequence>
<evidence type="ECO:0000256" key="1">
    <source>
        <dbReference type="SAM" id="Phobius"/>
    </source>
</evidence>
<evidence type="ECO:0000313" key="4">
    <source>
        <dbReference type="EMBL" id="RFM34357.1"/>
    </source>
</evidence>
<dbReference type="GO" id="GO:0016989">
    <property type="term" value="F:sigma factor antagonist activity"/>
    <property type="evidence" value="ECO:0007669"/>
    <property type="project" value="TreeGrafter"/>
</dbReference>
<feature type="transmembrane region" description="Helical" evidence="1">
    <location>
        <begin position="64"/>
        <end position="84"/>
    </location>
</feature>
<keyword evidence="1" id="KW-0472">Membrane</keyword>
<evidence type="ECO:0000259" key="3">
    <source>
        <dbReference type="Pfam" id="PF16344"/>
    </source>
</evidence>
<feature type="domain" description="FecR protein" evidence="2">
    <location>
        <begin position="100"/>
        <end position="191"/>
    </location>
</feature>
<proteinExistence type="predicted"/>
<reference evidence="4 5" key="1">
    <citation type="submission" date="2018-08" db="EMBL/GenBank/DDBJ databases">
        <title>Chitinophaga sp. K20C18050901, a novel bacterium isolated from forest soil.</title>
        <authorList>
            <person name="Wang C."/>
        </authorList>
    </citation>
    <scope>NUCLEOTIDE SEQUENCE [LARGE SCALE GENOMIC DNA]</scope>
    <source>
        <strain evidence="4 5">K20C18050901</strain>
    </source>
</reference>
<feature type="domain" description="Protein FecR C-terminal" evidence="3">
    <location>
        <begin position="235"/>
        <end position="301"/>
    </location>
</feature>
<dbReference type="EMBL" id="QTJV01000004">
    <property type="protein sequence ID" value="RFM34357.1"/>
    <property type="molecule type" value="Genomic_DNA"/>
</dbReference>
<dbReference type="Gene3D" id="2.60.120.1440">
    <property type="match status" value="1"/>
</dbReference>
<dbReference type="Pfam" id="PF04773">
    <property type="entry name" value="FecR"/>
    <property type="match status" value="1"/>
</dbReference>
<dbReference type="InterPro" id="IPR012373">
    <property type="entry name" value="Ferrdict_sens_TM"/>
</dbReference>
<keyword evidence="1" id="KW-0812">Transmembrane</keyword>
<protein>
    <submittedName>
        <fullName evidence="4">FecR family protein</fullName>
    </submittedName>
</protein>
<dbReference type="InterPro" id="IPR006860">
    <property type="entry name" value="FecR"/>
</dbReference>
<evidence type="ECO:0000313" key="5">
    <source>
        <dbReference type="Proteomes" id="UP000261174"/>
    </source>
</evidence>
<dbReference type="PANTHER" id="PTHR30273">
    <property type="entry name" value="PERIPLASMIC SIGNAL SENSOR AND SIGMA FACTOR ACTIVATOR FECR-RELATED"/>
    <property type="match status" value="1"/>
</dbReference>
<dbReference type="PANTHER" id="PTHR30273:SF2">
    <property type="entry name" value="PROTEIN FECR"/>
    <property type="match status" value="1"/>
</dbReference>
<dbReference type="Gene3D" id="3.55.50.30">
    <property type="match status" value="1"/>
</dbReference>
<gene>
    <name evidence="4" type="ORF">DXN04_13830</name>
</gene>
<organism evidence="4 5">
    <name type="scientific">Chitinophaga silvisoli</name>
    <dbReference type="NCBI Taxonomy" id="2291814"/>
    <lineage>
        <taxon>Bacteria</taxon>
        <taxon>Pseudomonadati</taxon>
        <taxon>Bacteroidota</taxon>
        <taxon>Chitinophagia</taxon>
        <taxon>Chitinophagales</taxon>
        <taxon>Chitinophagaceae</taxon>
        <taxon>Chitinophaga</taxon>
    </lineage>
</organism>
<dbReference type="AlphaFoldDB" id="A0A3E1P2F8"/>
<accession>A0A3E1P2F8</accession>
<comment type="caution">
    <text evidence="4">The sequence shown here is derived from an EMBL/GenBank/DDBJ whole genome shotgun (WGS) entry which is preliminary data.</text>
</comment>
<dbReference type="OrthoDB" id="645173at2"/>
<dbReference type="PIRSF" id="PIRSF018266">
    <property type="entry name" value="FecR"/>
    <property type="match status" value="1"/>
</dbReference>
<keyword evidence="1" id="KW-1133">Transmembrane helix</keyword>
<keyword evidence="5" id="KW-1185">Reference proteome</keyword>
<dbReference type="InterPro" id="IPR032508">
    <property type="entry name" value="FecR_C"/>
</dbReference>